<evidence type="ECO:0000256" key="1">
    <source>
        <dbReference type="ARBA" id="ARBA00022614"/>
    </source>
</evidence>
<evidence type="ECO:0000256" key="3">
    <source>
        <dbReference type="SAM" id="MobiDB-lite"/>
    </source>
</evidence>
<sequence length="489" mass="52858">MESVGEANDAAVVDKNNAEDEAAQSDAGERRPAPAAVRDDRTVGGRSRDELDFSSQGLTMAPSSLFAKTHITCAEPELATTIRGLPPEISNLTQLRHLDLSRNGLSLRSSEGLHQPAKEMETMAELRELLLSRVQPDAHPPRPSGPSSAWRNSTSAGTKSRHPVGHHEAGAAGSPERHADWDQDSARGEIVCCDALESLLLFGNPIDSLRDSLRELNRLHTLHINYRVFASGVDAETDGMPAEAATHPPSTYRPLCSTFPSCWRWTWRLASERVARSLTRISEASGVLLARHNQLTFVDSLADLTELERIDLGFNCIAKLPDNIGQLTKLTALLLPGNRLGCSLWHGSWVISFKNLDLTGNRLTSIPPEMAGLAGWTERTSLAGCSSEACGWHNNPDRQAAGQGLEHLGSRQDLAHMEKTAARSSAGGRRVTADLPPLLAKLLDPKALHCVVSDIAEYQQIRVRCGHDGGWAGCGAPTSPELGCQLIGH</sequence>
<feature type="region of interest" description="Disordered" evidence="3">
    <location>
        <begin position="1"/>
        <end position="52"/>
    </location>
</feature>
<name>A0A1I8F8A7_9PLAT</name>
<dbReference type="SUPFAM" id="SSF52058">
    <property type="entry name" value="L domain-like"/>
    <property type="match status" value="1"/>
</dbReference>
<feature type="compositionally biased region" description="Polar residues" evidence="3">
    <location>
        <begin position="145"/>
        <end position="158"/>
    </location>
</feature>
<evidence type="ECO:0000313" key="4">
    <source>
        <dbReference type="Proteomes" id="UP000095280"/>
    </source>
</evidence>
<dbReference type="InterPro" id="IPR003591">
    <property type="entry name" value="Leu-rich_rpt_typical-subtyp"/>
</dbReference>
<feature type="compositionally biased region" description="Low complexity" evidence="3">
    <location>
        <begin position="1"/>
        <end position="15"/>
    </location>
</feature>
<feature type="compositionally biased region" description="Basic and acidic residues" evidence="3">
    <location>
        <begin position="27"/>
        <end position="51"/>
    </location>
</feature>
<keyword evidence="1" id="KW-0433">Leucine-rich repeat</keyword>
<dbReference type="InterPro" id="IPR032675">
    <property type="entry name" value="LRR_dom_sf"/>
</dbReference>
<reference evidence="5" key="1">
    <citation type="submission" date="2016-11" db="UniProtKB">
        <authorList>
            <consortium name="WormBaseParasite"/>
        </authorList>
    </citation>
    <scope>IDENTIFICATION</scope>
</reference>
<dbReference type="InterPro" id="IPR001611">
    <property type="entry name" value="Leu-rich_rpt"/>
</dbReference>
<dbReference type="GO" id="GO:0005737">
    <property type="term" value="C:cytoplasm"/>
    <property type="evidence" value="ECO:0007669"/>
    <property type="project" value="TreeGrafter"/>
</dbReference>
<dbReference type="WBParaSite" id="maker-unitig_23783-snap-gene-0.2-mRNA-1">
    <property type="protein sequence ID" value="maker-unitig_23783-snap-gene-0.2-mRNA-1"/>
    <property type="gene ID" value="maker-unitig_23783-snap-gene-0.2"/>
</dbReference>
<feature type="region of interest" description="Disordered" evidence="3">
    <location>
        <begin position="135"/>
        <end position="181"/>
    </location>
</feature>
<dbReference type="Pfam" id="PF00560">
    <property type="entry name" value="LRR_1"/>
    <property type="match status" value="2"/>
</dbReference>
<evidence type="ECO:0000256" key="2">
    <source>
        <dbReference type="ARBA" id="ARBA00022737"/>
    </source>
</evidence>
<proteinExistence type="predicted"/>
<evidence type="ECO:0000313" key="5">
    <source>
        <dbReference type="WBParaSite" id="maker-unitig_23783-snap-gene-0.2-mRNA-1"/>
    </source>
</evidence>
<dbReference type="InterPro" id="IPR050216">
    <property type="entry name" value="LRR_domain-containing"/>
</dbReference>
<dbReference type="Proteomes" id="UP000095280">
    <property type="component" value="Unplaced"/>
</dbReference>
<organism evidence="4 5">
    <name type="scientific">Macrostomum lignano</name>
    <dbReference type="NCBI Taxonomy" id="282301"/>
    <lineage>
        <taxon>Eukaryota</taxon>
        <taxon>Metazoa</taxon>
        <taxon>Spiralia</taxon>
        <taxon>Lophotrochozoa</taxon>
        <taxon>Platyhelminthes</taxon>
        <taxon>Rhabditophora</taxon>
        <taxon>Macrostomorpha</taxon>
        <taxon>Macrostomida</taxon>
        <taxon>Macrostomidae</taxon>
        <taxon>Macrostomum</taxon>
    </lineage>
</organism>
<keyword evidence="2" id="KW-0677">Repeat</keyword>
<accession>A0A1I8F8A7</accession>
<feature type="compositionally biased region" description="Basic and acidic residues" evidence="3">
    <location>
        <begin position="165"/>
        <end position="181"/>
    </location>
</feature>
<dbReference type="Gene3D" id="3.80.10.10">
    <property type="entry name" value="Ribonuclease Inhibitor"/>
    <property type="match status" value="2"/>
</dbReference>
<dbReference type="AlphaFoldDB" id="A0A1I8F8A7"/>
<dbReference type="PANTHER" id="PTHR48051:SF1">
    <property type="entry name" value="RAS SUPPRESSOR PROTEIN 1"/>
    <property type="match status" value="1"/>
</dbReference>
<dbReference type="SMART" id="SM00369">
    <property type="entry name" value="LRR_TYP"/>
    <property type="match status" value="3"/>
</dbReference>
<dbReference type="PANTHER" id="PTHR48051">
    <property type="match status" value="1"/>
</dbReference>
<protein>
    <submittedName>
        <fullName evidence="5">LRRCT domain-containing protein</fullName>
    </submittedName>
</protein>
<keyword evidence="4" id="KW-1185">Reference proteome</keyword>